<dbReference type="EMBL" id="UOFG01000206">
    <property type="protein sequence ID" value="VAW63594.1"/>
    <property type="molecule type" value="Genomic_DNA"/>
</dbReference>
<protein>
    <submittedName>
        <fullName evidence="2">Uncharacterized protein</fullName>
    </submittedName>
</protein>
<proteinExistence type="predicted"/>
<reference evidence="2" key="1">
    <citation type="submission" date="2018-06" db="EMBL/GenBank/DDBJ databases">
        <authorList>
            <person name="Zhirakovskaya E."/>
        </authorList>
    </citation>
    <scope>NUCLEOTIDE SEQUENCE</scope>
</reference>
<sequence length="191" mass="21845">MTSENSSNYKKIKNVREIIIESIECEPGTEGCTADPDTCPNSPDVCDKKLSMFGYYDETLKGSVEETLSKSLDELTNTFTASAKKWETVIYPALFCFVLLSVYGFYLIFSLTKDISILTHEMVSISRNMNTISKDVHNMNIVMREQSVHIGEMNNHMRNVSISVNQMRYDISTMNSHVSRPMNFMNSFMPW</sequence>
<evidence type="ECO:0000313" key="2">
    <source>
        <dbReference type="EMBL" id="VAW63594.1"/>
    </source>
</evidence>
<keyword evidence="1" id="KW-0812">Transmembrane</keyword>
<dbReference type="AlphaFoldDB" id="A0A3B0Y4V8"/>
<organism evidence="2">
    <name type="scientific">hydrothermal vent metagenome</name>
    <dbReference type="NCBI Taxonomy" id="652676"/>
    <lineage>
        <taxon>unclassified sequences</taxon>
        <taxon>metagenomes</taxon>
        <taxon>ecological metagenomes</taxon>
    </lineage>
</organism>
<keyword evidence="1" id="KW-1133">Transmembrane helix</keyword>
<name>A0A3B0Y4V8_9ZZZZ</name>
<gene>
    <name evidence="2" type="ORF">MNBD_GAMMA11-1505</name>
</gene>
<keyword evidence="1" id="KW-0472">Membrane</keyword>
<feature type="transmembrane region" description="Helical" evidence="1">
    <location>
        <begin position="89"/>
        <end position="109"/>
    </location>
</feature>
<evidence type="ECO:0000256" key="1">
    <source>
        <dbReference type="SAM" id="Phobius"/>
    </source>
</evidence>
<accession>A0A3B0Y4V8</accession>